<dbReference type="Pfam" id="PF13560">
    <property type="entry name" value="HTH_31"/>
    <property type="match status" value="1"/>
</dbReference>
<dbReference type="EMBL" id="FOVH01000004">
    <property type="protein sequence ID" value="SFO09913.1"/>
    <property type="molecule type" value="Genomic_DNA"/>
</dbReference>
<organism evidence="2 3">
    <name type="scientific">Actinomadura madurae</name>
    <dbReference type="NCBI Taxonomy" id="1993"/>
    <lineage>
        <taxon>Bacteria</taxon>
        <taxon>Bacillati</taxon>
        <taxon>Actinomycetota</taxon>
        <taxon>Actinomycetes</taxon>
        <taxon>Streptosporangiales</taxon>
        <taxon>Thermomonosporaceae</taxon>
        <taxon>Actinomadura</taxon>
    </lineage>
</organism>
<keyword evidence="3" id="KW-1185">Reference proteome</keyword>
<dbReference type="InterPro" id="IPR010982">
    <property type="entry name" value="Lambda_DNA-bd_dom_sf"/>
</dbReference>
<proteinExistence type="predicted"/>
<dbReference type="SUPFAM" id="SSF47413">
    <property type="entry name" value="lambda repressor-like DNA-binding domains"/>
    <property type="match status" value="1"/>
</dbReference>
<reference evidence="2 3" key="1">
    <citation type="submission" date="2016-10" db="EMBL/GenBank/DDBJ databases">
        <authorList>
            <person name="de Groot N.N."/>
        </authorList>
    </citation>
    <scope>NUCLEOTIDE SEQUENCE [LARGE SCALE GENOMIC DNA]</scope>
    <source>
        <strain evidence="2 3">DSM 43067</strain>
    </source>
</reference>
<dbReference type="STRING" id="1993.SAMN04489713_10491"/>
<dbReference type="InterPro" id="IPR043917">
    <property type="entry name" value="DUF5753"/>
</dbReference>
<dbReference type="RefSeq" id="WP_075021016.1">
    <property type="nucleotide sequence ID" value="NZ_FOVH01000004.1"/>
</dbReference>
<evidence type="ECO:0000313" key="3">
    <source>
        <dbReference type="Proteomes" id="UP000183413"/>
    </source>
</evidence>
<dbReference type="SMART" id="SM00530">
    <property type="entry name" value="HTH_XRE"/>
    <property type="match status" value="1"/>
</dbReference>
<protein>
    <submittedName>
        <fullName evidence="2">Helix-turn-helix domain-containing protein</fullName>
    </submittedName>
</protein>
<dbReference type="Pfam" id="PF19054">
    <property type="entry name" value="DUF5753"/>
    <property type="match status" value="1"/>
</dbReference>
<dbReference type="InParanoid" id="A0A1I5EEZ6"/>
<dbReference type="Gene3D" id="1.10.260.40">
    <property type="entry name" value="lambda repressor-like DNA-binding domains"/>
    <property type="match status" value="1"/>
</dbReference>
<dbReference type="GO" id="GO:0003677">
    <property type="term" value="F:DNA binding"/>
    <property type="evidence" value="ECO:0007669"/>
    <property type="project" value="InterPro"/>
</dbReference>
<dbReference type="eggNOG" id="COG1396">
    <property type="taxonomic scope" value="Bacteria"/>
</dbReference>
<dbReference type="OrthoDB" id="5177725at2"/>
<name>A0A1I5EEZ6_9ACTN</name>
<gene>
    <name evidence="2" type="ORF">SAMN04489713_10491</name>
</gene>
<dbReference type="InterPro" id="IPR001387">
    <property type="entry name" value="Cro/C1-type_HTH"/>
</dbReference>
<dbReference type="CDD" id="cd00093">
    <property type="entry name" value="HTH_XRE"/>
    <property type="match status" value="1"/>
</dbReference>
<dbReference type="PROSITE" id="PS50943">
    <property type="entry name" value="HTH_CROC1"/>
    <property type="match status" value="1"/>
</dbReference>
<dbReference type="Proteomes" id="UP000183413">
    <property type="component" value="Unassembled WGS sequence"/>
</dbReference>
<accession>A0A1I5EEZ6</accession>
<feature type="domain" description="HTH cro/C1-type" evidence="1">
    <location>
        <begin position="16"/>
        <end position="70"/>
    </location>
</feature>
<evidence type="ECO:0000313" key="2">
    <source>
        <dbReference type="EMBL" id="SFO09913.1"/>
    </source>
</evidence>
<evidence type="ECO:0000259" key="1">
    <source>
        <dbReference type="PROSITE" id="PS50943"/>
    </source>
</evidence>
<dbReference type="AlphaFoldDB" id="A0A1I5EEZ6"/>
<sequence length="283" mass="31781">MPDSPTVHQRRLRIDLRRAREAAGLTQEQAAKGLEWSLSKIIRIEGGTVRVAVSDVRVMLQQYGVPQERFDEFLTLARAARETAWWSAYRRVLSPQLAELIGFESAAGVSREFQPLIIPGLLQTSAYAREILSSLRGEDAADQIDELVEVRIRRQEIFEGDTPPRFFFVIDEAAISRPVGGDAVMRSQLSHLLEMAKRPNVTIEIVPFARGAHPGLVGPFKLIEFAEPEDDDVLYLEGAQGELIGRDYREEVVRYREKFEALRRLSLGPEGSAVLLNTVAESL</sequence>